<dbReference type="Proteomes" id="UP000887565">
    <property type="component" value="Unplaced"/>
</dbReference>
<name>A0A915K1W6_ROMCU</name>
<sequence>MQSIANLENKQFPCIEFSNIRSNYWISTTNKLFKTSYTMPQKFQPVSYPPNVPELVPSLPTNETIRRLKLDDEVSSSRLISFVQRNVFDEDLWGFLLHFPQLH</sequence>
<evidence type="ECO:0000313" key="1">
    <source>
        <dbReference type="Proteomes" id="UP000887565"/>
    </source>
</evidence>
<organism evidence="1 2">
    <name type="scientific">Romanomermis culicivorax</name>
    <name type="common">Nematode worm</name>
    <dbReference type="NCBI Taxonomy" id="13658"/>
    <lineage>
        <taxon>Eukaryota</taxon>
        <taxon>Metazoa</taxon>
        <taxon>Ecdysozoa</taxon>
        <taxon>Nematoda</taxon>
        <taxon>Enoplea</taxon>
        <taxon>Dorylaimia</taxon>
        <taxon>Mermithida</taxon>
        <taxon>Mermithoidea</taxon>
        <taxon>Mermithidae</taxon>
        <taxon>Romanomermis</taxon>
    </lineage>
</organism>
<dbReference type="AlphaFoldDB" id="A0A915K1W6"/>
<proteinExistence type="predicted"/>
<accession>A0A915K1W6</accession>
<protein>
    <submittedName>
        <fullName evidence="2">Uncharacterized protein</fullName>
    </submittedName>
</protein>
<reference evidence="2" key="1">
    <citation type="submission" date="2022-11" db="UniProtKB">
        <authorList>
            <consortium name="WormBaseParasite"/>
        </authorList>
    </citation>
    <scope>IDENTIFICATION</scope>
</reference>
<evidence type="ECO:0000313" key="2">
    <source>
        <dbReference type="WBParaSite" id="nRc.2.0.1.t32798-RA"/>
    </source>
</evidence>
<keyword evidence="1" id="KW-1185">Reference proteome</keyword>
<dbReference type="WBParaSite" id="nRc.2.0.1.t32798-RA">
    <property type="protein sequence ID" value="nRc.2.0.1.t32798-RA"/>
    <property type="gene ID" value="nRc.2.0.1.g32798"/>
</dbReference>